<protein>
    <submittedName>
        <fullName evidence="2">GDP-L-fucose synthase</fullName>
    </submittedName>
</protein>
<dbReference type="EMBL" id="PVTV01000012">
    <property type="protein sequence ID" value="PRY98665.1"/>
    <property type="molecule type" value="Genomic_DNA"/>
</dbReference>
<feature type="domain" description="NAD-dependent epimerase/dehydratase" evidence="1">
    <location>
        <begin position="5"/>
        <end position="206"/>
    </location>
</feature>
<dbReference type="InterPro" id="IPR036291">
    <property type="entry name" value="NAD(P)-bd_dom_sf"/>
</dbReference>
<evidence type="ECO:0000313" key="3">
    <source>
        <dbReference type="Proteomes" id="UP000238308"/>
    </source>
</evidence>
<reference evidence="2 3" key="1">
    <citation type="submission" date="2018-03" db="EMBL/GenBank/DDBJ databases">
        <title>Genomic Encyclopedia of Type Strains, Phase III (KMG-III): the genomes of soil and plant-associated and newly described type strains.</title>
        <authorList>
            <person name="Whitman W."/>
        </authorList>
    </citation>
    <scope>NUCLEOTIDE SEQUENCE [LARGE SCALE GENOMIC DNA]</scope>
    <source>
        <strain evidence="2 3">MWH-P2sevCIIIb</strain>
    </source>
</reference>
<dbReference type="PANTHER" id="PTHR43245">
    <property type="entry name" value="BIFUNCTIONAL POLYMYXIN RESISTANCE PROTEIN ARNA"/>
    <property type="match status" value="1"/>
</dbReference>
<evidence type="ECO:0000259" key="1">
    <source>
        <dbReference type="Pfam" id="PF01370"/>
    </source>
</evidence>
<dbReference type="InterPro" id="IPR050177">
    <property type="entry name" value="Lipid_A_modif_metabolic_enz"/>
</dbReference>
<proteinExistence type="predicted"/>
<comment type="caution">
    <text evidence="2">The sequence shown here is derived from an EMBL/GenBank/DDBJ whole genome shotgun (WGS) entry which is preliminary data.</text>
</comment>
<name>A0A2T0XIC3_9BURK</name>
<organism evidence="2 3">
    <name type="scientific">Jezberella montanilacus</name>
    <dbReference type="NCBI Taxonomy" id="323426"/>
    <lineage>
        <taxon>Bacteria</taxon>
        <taxon>Pseudomonadati</taxon>
        <taxon>Pseudomonadota</taxon>
        <taxon>Betaproteobacteria</taxon>
        <taxon>Burkholderiales</taxon>
        <taxon>Alcaligenaceae</taxon>
        <taxon>Jezberella</taxon>
    </lineage>
</organism>
<dbReference type="Proteomes" id="UP000238308">
    <property type="component" value="Unassembled WGS sequence"/>
</dbReference>
<sequence length="290" mass="32862">MARLLILGANGFIGKNLKEFFLKTTDYDVLAPTRHELNLLDDAACTDYLGAHLPEFVIHCAVDITSVEKTLAMFFNIYNQKASFGQLITLGSGAEYDKRCYTPNMTEERLGISVPIDTYGLAKYLIAREIENGRNSNVLNLRVFGIFGPHEDINRRFISNNICRVLCGLPISVNRDMLFNYIYVDDLAKAIALILPKLPLHSKSYNFCRSASDSLLDIAELIHRKLSVESEVIVRTPGRNPEYSGCPDKYFKEVGHVQFEPMDVSIDKLIKYYTQCMGSGELKALREKWK</sequence>
<dbReference type="AlphaFoldDB" id="A0A2T0XIC3"/>
<dbReference type="InterPro" id="IPR001509">
    <property type="entry name" value="Epimerase_deHydtase"/>
</dbReference>
<dbReference type="PANTHER" id="PTHR43245:SF13">
    <property type="entry name" value="UDP-D-APIOSE_UDP-D-XYLOSE SYNTHASE 2"/>
    <property type="match status" value="1"/>
</dbReference>
<gene>
    <name evidence="2" type="ORF">BCM14_1498</name>
</gene>
<dbReference type="SUPFAM" id="SSF51735">
    <property type="entry name" value="NAD(P)-binding Rossmann-fold domains"/>
    <property type="match status" value="1"/>
</dbReference>
<keyword evidence="3" id="KW-1185">Reference proteome</keyword>
<dbReference type="Pfam" id="PF01370">
    <property type="entry name" value="Epimerase"/>
    <property type="match status" value="1"/>
</dbReference>
<evidence type="ECO:0000313" key="2">
    <source>
        <dbReference type="EMBL" id="PRY98665.1"/>
    </source>
</evidence>
<accession>A0A2T0XIC3</accession>
<dbReference type="Gene3D" id="3.40.50.720">
    <property type="entry name" value="NAD(P)-binding Rossmann-like Domain"/>
    <property type="match status" value="1"/>
</dbReference>
<dbReference type="OrthoDB" id="9801056at2"/>
<dbReference type="RefSeq" id="WP_106227346.1">
    <property type="nucleotide sequence ID" value="NZ_PVTV01000012.1"/>
</dbReference>